<feature type="transmembrane region" description="Helical" evidence="1">
    <location>
        <begin position="139"/>
        <end position="159"/>
    </location>
</feature>
<accession>A0A2M7G0I3</accession>
<feature type="transmembrane region" description="Helical" evidence="1">
    <location>
        <begin position="20"/>
        <end position="44"/>
    </location>
</feature>
<dbReference type="Proteomes" id="UP000231019">
    <property type="component" value="Unassembled WGS sequence"/>
</dbReference>
<dbReference type="EMBL" id="PFFQ01000053">
    <property type="protein sequence ID" value="PIW15228.1"/>
    <property type="molecule type" value="Genomic_DNA"/>
</dbReference>
<gene>
    <name evidence="2" type="ORF">COW36_17555</name>
</gene>
<keyword evidence="1" id="KW-0472">Membrane</keyword>
<evidence type="ECO:0000313" key="3">
    <source>
        <dbReference type="Proteomes" id="UP000231019"/>
    </source>
</evidence>
<keyword evidence="1" id="KW-1133">Transmembrane helix</keyword>
<evidence type="ECO:0008006" key="4">
    <source>
        <dbReference type="Google" id="ProtNLM"/>
    </source>
</evidence>
<feature type="transmembrane region" description="Helical" evidence="1">
    <location>
        <begin position="268"/>
        <end position="288"/>
    </location>
</feature>
<comment type="caution">
    <text evidence="2">The sequence shown here is derived from an EMBL/GenBank/DDBJ whole genome shotgun (WGS) entry which is preliminary data.</text>
</comment>
<reference evidence="2 3" key="1">
    <citation type="submission" date="2017-09" db="EMBL/GenBank/DDBJ databases">
        <title>Depth-based differentiation of microbial function through sediment-hosted aquifers and enrichment of novel symbionts in the deep terrestrial subsurface.</title>
        <authorList>
            <person name="Probst A.J."/>
            <person name="Ladd B."/>
            <person name="Jarett J.K."/>
            <person name="Geller-Mcgrath D.E."/>
            <person name="Sieber C.M."/>
            <person name="Emerson J.B."/>
            <person name="Anantharaman K."/>
            <person name="Thomas B.C."/>
            <person name="Malmstrom R."/>
            <person name="Stieglmeier M."/>
            <person name="Klingl A."/>
            <person name="Woyke T."/>
            <person name="Ryan C.M."/>
            <person name="Banfield J.F."/>
        </authorList>
    </citation>
    <scope>NUCLEOTIDE SEQUENCE [LARGE SCALE GENOMIC DNA]</scope>
    <source>
        <strain evidence="2">CG17_big_fil_post_rev_8_21_14_2_50_48_46</strain>
    </source>
</reference>
<sequence>MSDSLQPAPRKVGFAVRTGALFGGFINQFGWAFFAFSLIFVWIFSLETLSTQLRFNHPLQTAQARIIEVRYASAKENKVKVYAHEFAFQYQGKNYTAVSYATGQELPLKTPVSIEFNPENPETARMTQAGFRATTFHSWVAYPVLFFPIAGLLVWGAGFKRGLKILKLLKNGKLTTARLISQKETGAVVKTGSTEAPIYQLIFGYEVHGKSFETALKTHEIEAITDQSLEEILYLPENPANAYLVDAIPGKLLREQGLFQSTQPFKNLLALALPLLSAGMLLLMVLSLL</sequence>
<keyword evidence="1" id="KW-0812">Transmembrane</keyword>
<dbReference type="AlphaFoldDB" id="A0A2M7G0I3"/>
<protein>
    <recommendedName>
        <fullName evidence="4">DUF3592 domain-containing protein</fullName>
    </recommendedName>
</protein>
<evidence type="ECO:0000256" key="1">
    <source>
        <dbReference type="SAM" id="Phobius"/>
    </source>
</evidence>
<name>A0A2M7G0I3_9BACT</name>
<proteinExistence type="predicted"/>
<organism evidence="2 3">
    <name type="scientific">bacterium (Candidatus Blackallbacteria) CG17_big_fil_post_rev_8_21_14_2_50_48_46</name>
    <dbReference type="NCBI Taxonomy" id="2014261"/>
    <lineage>
        <taxon>Bacteria</taxon>
        <taxon>Candidatus Blackallbacteria</taxon>
    </lineage>
</organism>
<evidence type="ECO:0000313" key="2">
    <source>
        <dbReference type="EMBL" id="PIW15228.1"/>
    </source>
</evidence>